<dbReference type="Gene3D" id="3.90.420.10">
    <property type="entry name" value="Oxidoreductase, molybdopterin-binding domain"/>
    <property type="match status" value="1"/>
</dbReference>
<dbReference type="Proteomes" id="UP000619260">
    <property type="component" value="Unassembled WGS sequence"/>
</dbReference>
<accession>A0A8J4DUB3</accession>
<protein>
    <recommendedName>
        <fullName evidence="2">Oxidoreductase molybdopterin-binding domain-containing protein</fullName>
    </recommendedName>
</protein>
<evidence type="ECO:0000259" key="2">
    <source>
        <dbReference type="Pfam" id="PF00174"/>
    </source>
</evidence>
<evidence type="ECO:0000256" key="1">
    <source>
        <dbReference type="SAM" id="Phobius"/>
    </source>
</evidence>
<feature type="transmembrane region" description="Helical" evidence="1">
    <location>
        <begin position="142"/>
        <end position="162"/>
    </location>
</feature>
<dbReference type="AlphaFoldDB" id="A0A8J4DUB3"/>
<reference evidence="3" key="1">
    <citation type="submission" date="2021-01" db="EMBL/GenBank/DDBJ databases">
        <title>Whole genome shotgun sequence of Virgisporangium aliadipatigenens NBRC 105644.</title>
        <authorList>
            <person name="Komaki H."/>
            <person name="Tamura T."/>
        </authorList>
    </citation>
    <scope>NUCLEOTIDE SEQUENCE</scope>
    <source>
        <strain evidence="3">NBRC 105644</strain>
    </source>
</reference>
<dbReference type="InterPro" id="IPR000572">
    <property type="entry name" value="OxRdtase_Mopterin-bd_dom"/>
</dbReference>
<dbReference type="Pfam" id="PF00174">
    <property type="entry name" value="Oxidored_molyb"/>
    <property type="match status" value="1"/>
</dbReference>
<keyword evidence="1" id="KW-0812">Transmembrane</keyword>
<feature type="transmembrane region" description="Helical" evidence="1">
    <location>
        <begin position="34"/>
        <end position="52"/>
    </location>
</feature>
<evidence type="ECO:0000313" key="3">
    <source>
        <dbReference type="EMBL" id="GIJ50649.1"/>
    </source>
</evidence>
<proteinExistence type="predicted"/>
<feature type="transmembrane region" description="Helical" evidence="1">
    <location>
        <begin position="72"/>
        <end position="90"/>
    </location>
</feature>
<feature type="transmembrane region" description="Helical" evidence="1">
    <location>
        <begin position="102"/>
        <end position="121"/>
    </location>
</feature>
<dbReference type="SUPFAM" id="SSF56524">
    <property type="entry name" value="Oxidoreductase molybdopterin-binding domain"/>
    <property type="match status" value="1"/>
</dbReference>
<name>A0A8J4DUB3_9ACTN</name>
<keyword evidence="1" id="KW-1133">Transmembrane helix</keyword>
<dbReference type="EMBL" id="BOPF01000038">
    <property type="protein sequence ID" value="GIJ50649.1"/>
    <property type="molecule type" value="Genomic_DNA"/>
</dbReference>
<comment type="caution">
    <text evidence="3">The sequence shown here is derived from an EMBL/GenBank/DDBJ whole genome shotgun (WGS) entry which is preliminary data.</text>
</comment>
<keyword evidence="4" id="KW-1185">Reference proteome</keyword>
<gene>
    <name evidence="3" type="ORF">Val02_75350</name>
</gene>
<keyword evidence="1" id="KW-0472">Membrane</keyword>
<feature type="domain" description="Oxidoreductase molybdopterin-binding" evidence="2">
    <location>
        <begin position="190"/>
        <end position="321"/>
    </location>
</feature>
<dbReference type="InterPro" id="IPR036374">
    <property type="entry name" value="OxRdtase_Mopterin-bd_sf"/>
</dbReference>
<dbReference type="RefSeq" id="WP_203904079.1">
    <property type="nucleotide sequence ID" value="NZ_BOPF01000038.1"/>
</dbReference>
<sequence length="331" mass="35728">MKARTTNLALLLTLVITFATGVGAVASGTARGRWVVIAHGVAGLLLVALAPAKARVVRAGLRRARPGRWFSLLLMLLVIAALVLGVSNALGAPRTVAGLDVLYLHIATALALVPLLLWHLVARRFAPRRTDVSRRSALRLGGLALAAGAIYTVSNLPVLPGARRRFTGSYERGSFEPRAMPNTIWLNDTVPDIDAADYRLVLPDRVLTLSELESGAVTRRALLDCTSGWYAEQDWTGVPLAALLAPDLLSGRGARSVVVRSHTGYRVRLPVADLPHLLLATGVGGRALSPGHGYPVRLVCPGRRGFWWVKWVDRVELSDAPAWWRPPFPVT</sequence>
<evidence type="ECO:0000313" key="4">
    <source>
        <dbReference type="Proteomes" id="UP000619260"/>
    </source>
</evidence>
<organism evidence="3 4">
    <name type="scientific">Virgisporangium aliadipatigenens</name>
    <dbReference type="NCBI Taxonomy" id="741659"/>
    <lineage>
        <taxon>Bacteria</taxon>
        <taxon>Bacillati</taxon>
        <taxon>Actinomycetota</taxon>
        <taxon>Actinomycetes</taxon>
        <taxon>Micromonosporales</taxon>
        <taxon>Micromonosporaceae</taxon>
        <taxon>Virgisporangium</taxon>
    </lineage>
</organism>